<comment type="caution">
    <text evidence="2">The sequence shown here is derived from an EMBL/GenBank/DDBJ whole genome shotgun (WGS) entry which is preliminary data.</text>
</comment>
<dbReference type="AlphaFoldDB" id="A0AA88DX73"/>
<protein>
    <submittedName>
        <fullName evidence="2">Uncharacterized protein</fullName>
    </submittedName>
</protein>
<organism evidence="2 3">
    <name type="scientific">Ficus carica</name>
    <name type="common">Common fig</name>
    <dbReference type="NCBI Taxonomy" id="3494"/>
    <lineage>
        <taxon>Eukaryota</taxon>
        <taxon>Viridiplantae</taxon>
        <taxon>Streptophyta</taxon>
        <taxon>Embryophyta</taxon>
        <taxon>Tracheophyta</taxon>
        <taxon>Spermatophyta</taxon>
        <taxon>Magnoliopsida</taxon>
        <taxon>eudicotyledons</taxon>
        <taxon>Gunneridae</taxon>
        <taxon>Pentapetalae</taxon>
        <taxon>rosids</taxon>
        <taxon>fabids</taxon>
        <taxon>Rosales</taxon>
        <taxon>Moraceae</taxon>
        <taxon>Ficeae</taxon>
        <taxon>Ficus</taxon>
    </lineage>
</organism>
<dbReference type="Proteomes" id="UP001187192">
    <property type="component" value="Unassembled WGS sequence"/>
</dbReference>
<dbReference type="EMBL" id="BTGU01000133">
    <property type="protein sequence ID" value="GMN62710.1"/>
    <property type="molecule type" value="Genomic_DNA"/>
</dbReference>
<evidence type="ECO:0000313" key="3">
    <source>
        <dbReference type="Proteomes" id="UP001187192"/>
    </source>
</evidence>
<proteinExistence type="predicted"/>
<keyword evidence="3" id="KW-1185">Reference proteome</keyword>
<accession>A0AA88DX73</accession>
<gene>
    <name evidence="2" type="ORF">TIFTF001_031800</name>
</gene>
<reference evidence="2" key="1">
    <citation type="submission" date="2023-07" db="EMBL/GenBank/DDBJ databases">
        <title>draft genome sequence of fig (Ficus carica).</title>
        <authorList>
            <person name="Takahashi T."/>
            <person name="Nishimura K."/>
        </authorList>
    </citation>
    <scope>NUCLEOTIDE SEQUENCE</scope>
</reference>
<name>A0AA88DX73_FICCA</name>
<feature type="region of interest" description="Disordered" evidence="1">
    <location>
        <begin position="1"/>
        <end position="22"/>
    </location>
</feature>
<sequence length="79" mass="9184">MNDSGFASEHEEDNQAVENKQRNDARMLAMAVGATNQHILYLFQHSKETNSRWFFKVLKVICALNDEFIRPPDYTSVQH</sequence>
<evidence type="ECO:0000256" key="1">
    <source>
        <dbReference type="SAM" id="MobiDB-lite"/>
    </source>
</evidence>
<evidence type="ECO:0000313" key="2">
    <source>
        <dbReference type="EMBL" id="GMN62710.1"/>
    </source>
</evidence>